<keyword evidence="12" id="KW-1185">Reference proteome</keyword>
<reference evidence="11 12" key="1">
    <citation type="submission" date="2017-10" db="EMBL/GenBank/DDBJ databases">
        <title>A novel species of cold-tolerant Malassezia isolated from bats.</title>
        <authorList>
            <person name="Lorch J.M."/>
            <person name="Palmer J.M."/>
            <person name="Vanderwolf K.J."/>
            <person name="Schmidt K.Z."/>
            <person name="Verant M.L."/>
            <person name="Weller T.J."/>
            <person name="Blehert D.S."/>
        </authorList>
    </citation>
    <scope>NUCLEOTIDE SEQUENCE [LARGE SCALE GENOMIC DNA]</scope>
    <source>
        <strain evidence="11 12">NWHC:44797-103</strain>
    </source>
</reference>
<dbReference type="InterPro" id="IPR027815">
    <property type="entry name" value="CSC1/OSCA1-like_cyt"/>
</dbReference>
<feature type="transmembrane region" description="Helical" evidence="7">
    <location>
        <begin position="626"/>
        <end position="651"/>
    </location>
</feature>
<dbReference type="STRING" id="2020962.A0A2N1JCR1"/>
<comment type="similarity">
    <text evidence="2">Belongs to the CSC1 (TC 1.A.17) family.</text>
</comment>
<dbReference type="PANTHER" id="PTHR13018:SF149">
    <property type="entry name" value="DOMAIN PROTEIN, PUTATIVE (AFU_ORTHOLOGUE AFUA_3G11660)-RELATED"/>
    <property type="match status" value="1"/>
</dbReference>
<evidence type="ECO:0000256" key="3">
    <source>
        <dbReference type="ARBA" id="ARBA00022448"/>
    </source>
</evidence>
<dbReference type="GO" id="GO:0005227">
    <property type="term" value="F:calcium-activated cation channel activity"/>
    <property type="evidence" value="ECO:0007669"/>
    <property type="project" value="InterPro"/>
</dbReference>
<comment type="subcellular location">
    <subcellularLocation>
        <location evidence="1">Membrane</location>
        <topology evidence="1">Multi-pass membrane protein</topology>
    </subcellularLocation>
</comment>
<keyword evidence="4 7" id="KW-0812">Transmembrane</keyword>
<dbReference type="OrthoDB" id="2150324at2759"/>
<dbReference type="InterPro" id="IPR003864">
    <property type="entry name" value="CSC1/OSCA1-like_7TM"/>
</dbReference>
<dbReference type="Pfam" id="PF02714">
    <property type="entry name" value="RSN1_7TM"/>
    <property type="match status" value="1"/>
</dbReference>
<sequence length="990" mass="111683">MDGERALYTRQNDHDPSGIIENLSDHISSHSSLSGVGIFLAIFFGLGLLTLAVFFVVRPRHKSLYGPKCKYAIRGAPIPKFPSSMFGWIPQVFRTDIDDVLRASGTDAAVFLCFLQMMRWLFTVLAVLLCVVLVPVDIVYNVQHSRDTQKKGASLHDTTQPHTDDLLMDVTINDVDGSLLWAHVALSYLATLVALAFVYLYYKKVIQLRQAFFASPAYESNYYSRALMITEVPKAYQVDESFTQALNSLSIPYPFSETQLGYSMHNLPMLCEEQHTLVVKLESYLNTYVQSKRKRRPRARIDGHCFNIFGGQVVDAIDYYGEKLRHVEDEIVRVRSDTTVGEPMSYGFASLAAVPYAHAVARTFKNKRARGLRIRLACSPHDIIWKNLSMGKAERIRTAALGRAYLVLLFLADLIPLLVAAAISNLNSLAVSVPFLRSWEQANQFSFAAVSGILPALISGGVALFIPHAMRSIAIFRGVRTRESRYVALVSQYFGFLMLAQFLFFSLISVILDVAVFVLTQAHRHKSVGAIFSDLVPTILRRIEYRFTGEFGYWLTIVALKAYYQIFELAQVSRLFFVWVHKHFKKRTYRELWLFAKPPSFNYWIQYAELLFVASIGMIYAPLAPILLAFVAAVFWIASFVYKYQFVYVYVSKTEMGGRLWSIVVNRFLIVLGFMQVIIGIAVGFKQSWVKAVACVPPVLFVIAFRLYCHFQLEPKFLWYDPAPMELARLQTPIKGSDKERLARQFGHPFLHDPLWTPVVYSDMLLASRSAYTGRVQSDYDFIEQHRTARKKYSRSDSSASSPAFLPPCSSDAQFIASVPASIFGADASGDARSDTFELWHESKGTAPAHSDETVDMYPMSEYYKEWNDSVPGLAGPTQQDESAYPMPQFMRDALHRPYQQVSPGHHVAQRDFAESRALPNDNRAVSSCSSLHDEHDPYLAFPHEPTSTAGSDIISLYGAESAGHSFLHCPMDTPYDSRGSAGDKQPVLF</sequence>
<organism evidence="11 12">
    <name type="scientific">Malassezia vespertilionis</name>
    <dbReference type="NCBI Taxonomy" id="2020962"/>
    <lineage>
        <taxon>Eukaryota</taxon>
        <taxon>Fungi</taxon>
        <taxon>Dikarya</taxon>
        <taxon>Basidiomycota</taxon>
        <taxon>Ustilaginomycotina</taxon>
        <taxon>Malasseziomycetes</taxon>
        <taxon>Malasseziales</taxon>
        <taxon>Malasseziaceae</taxon>
        <taxon>Malassezia</taxon>
    </lineage>
</organism>
<evidence type="ECO:0000256" key="1">
    <source>
        <dbReference type="ARBA" id="ARBA00004141"/>
    </source>
</evidence>
<feature type="domain" description="CSC1/OSCA1-like N-terminal transmembrane" evidence="9">
    <location>
        <begin position="40"/>
        <end position="199"/>
    </location>
</feature>
<evidence type="ECO:0000313" key="11">
    <source>
        <dbReference type="EMBL" id="PKI84338.1"/>
    </source>
</evidence>
<evidence type="ECO:0000256" key="7">
    <source>
        <dbReference type="SAM" id="Phobius"/>
    </source>
</evidence>
<accession>A0A2N1JCR1</accession>
<feature type="transmembrane region" description="Helical" evidence="7">
    <location>
        <begin position="120"/>
        <end position="140"/>
    </location>
</feature>
<evidence type="ECO:0000256" key="2">
    <source>
        <dbReference type="ARBA" id="ARBA00007779"/>
    </source>
</evidence>
<evidence type="ECO:0000256" key="4">
    <source>
        <dbReference type="ARBA" id="ARBA00022692"/>
    </source>
</evidence>
<feature type="transmembrane region" description="Helical" evidence="7">
    <location>
        <begin position="486"/>
        <end position="519"/>
    </location>
</feature>
<feature type="domain" description="CSC1/OSCA1-like cytosolic" evidence="10">
    <location>
        <begin position="224"/>
        <end position="387"/>
    </location>
</feature>
<feature type="transmembrane region" description="Helical" evidence="7">
    <location>
        <begin position="33"/>
        <end position="57"/>
    </location>
</feature>
<evidence type="ECO:0000313" key="12">
    <source>
        <dbReference type="Proteomes" id="UP000232875"/>
    </source>
</evidence>
<feature type="transmembrane region" description="Helical" evidence="7">
    <location>
        <begin position="663"/>
        <end position="683"/>
    </location>
</feature>
<evidence type="ECO:0000259" key="10">
    <source>
        <dbReference type="Pfam" id="PF14703"/>
    </source>
</evidence>
<dbReference type="PANTHER" id="PTHR13018">
    <property type="entry name" value="PROBABLE MEMBRANE PROTEIN DUF221-RELATED"/>
    <property type="match status" value="1"/>
</dbReference>
<feature type="transmembrane region" description="Helical" evidence="7">
    <location>
        <begin position="180"/>
        <end position="202"/>
    </location>
</feature>
<keyword evidence="5 7" id="KW-1133">Transmembrane helix</keyword>
<name>A0A2N1JCR1_9BASI</name>
<keyword evidence="6 7" id="KW-0472">Membrane</keyword>
<dbReference type="InterPro" id="IPR032880">
    <property type="entry name" value="CSC1/OSCA1-like_N"/>
</dbReference>
<feature type="domain" description="CSC1/OSCA1-like 7TM region" evidence="8">
    <location>
        <begin position="404"/>
        <end position="679"/>
    </location>
</feature>
<evidence type="ECO:0000256" key="6">
    <source>
        <dbReference type="ARBA" id="ARBA00023136"/>
    </source>
</evidence>
<dbReference type="GO" id="GO:0005886">
    <property type="term" value="C:plasma membrane"/>
    <property type="evidence" value="ECO:0007669"/>
    <property type="project" value="TreeGrafter"/>
</dbReference>
<feature type="transmembrane region" description="Helical" evidence="7">
    <location>
        <begin position="444"/>
        <end position="466"/>
    </location>
</feature>
<evidence type="ECO:0000259" key="9">
    <source>
        <dbReference type="Pfam" id="PF13967"/>
    </source>
</evidence>
<dbReference type="Pfam" id="PF14703">
    <property type="entry name" value="PHM7_cyt"/>
    <property type="match status" value="1"/>
</dbReference>
<dbReference type="EMBL" id="KZ454989">
    <property type="protein sequence ID" value="PKI84338.1"/>
    <property type="molecule type" value="Genomic_DNA"/>
</dbReference>
<keyword evidence="3" id="KW-0813">Transport</keyword>
<evidence type="ECO:0008006" key="13">
    <source>
        <dbReference type="Google" id="ProtNLM"/>
    </source>
</evidence>
<proteinExistence type="inferred from homology"/>
<feature type="transmembrane region" description="Helical" evidence="7">
    <location>
        <begin position="404"/>
        <end position="424"/>
    </location>
</feature>
<evidence type="ECO:0000256" key="5">
    <source>
        <dbReference type="ARBA" id="ARBA00022989"/>
    </source>
</evidence>
<protein>
    <recommendedName>
        <fullName evidence="13">DUF221-domain-containing protein</fullName>
    </recommendedName>
</protein>
<dbReference type="InterPro" id="IPR045122">
    <property type="entry name" value="Csc1-like"/>
</dbReference>
<dbReference type="Pfam" id="PF13967">
    <property type="entry name" value="RSN1_TM"/>
    <property type="match status" value="1"/>
</dbReference>
<dbReference type="AlphaFoldDB" id="A0A2N1JCR1"/>
<dbReference type="Proteomes" id="UP000232875">
    <property type="component" value="Unassembled WGS sequence"/>
</dbReference>
<evidence type="ECO:0000259" key="8">
    <source>
        <dbReference type="Pfam" id="PF02714"/>
    </source>
</evidence>
<gene>
    <name evidence="11" type="ORF">MVES_001440</name>
</gene>